<protein>
    <submittedName>
        <fullName evidence="2">Zinc metallopeptidase</fullName>
    </submittedName>
</protein>
<organism evidence="2 3">
    <name type="scientific">Muricoprocola aceti</name>
    <dbReference type="NCBI Taxonomy" id="2981772"/>
    <lineage>
        <taxon>Bacteria</taxon>
        <taxon>Bacillati</taxon>
        <taxon>Bacillota</taxon>
        <taxon>Clostridia</taxon>
        <taxon>Lachnospirales</taxon>
        <taxon>Lachnospiraceae</taxon>
        <taxon>Muricoprocola</taxon>
    </lineage>
</organism>
<evidence type="ECO:0000313" key="2">
    <source>
        <dbReference type="EMBL" id="MCU6724886.1"/>
    </source>
</evidence>
<gene>
    <name evidence="2" type="ORF">OCV47_05895</name>
</gene>
<feature type="transmembrane region" description="Helical" evidence="1">
    <location>
        <begin position="212"/>
        <end position="233"/>
    </location>
</feature>
<name>A0ABT2SK56_9FIRM</name>
<feature type="transmembrane region" description="Helical" evidence="1">
    <location>
        <begin position="20"/>
        <end position="40"/>
    </location>
</feature>
<dbReference type="PANTHER" id="PTHR36434:SF1">
    <property type="entry name" value="MEMBRANE PROTEASE YUGP-RELATED"/>
    <property type="match status" value="1"/>
</dbReference>
<feature type="transmembrane region" description="Helical" evidence="1">
    <location>
        <begin position="147"/>
        <end position="173"/>
    </location>
</feature>
<evidence type="ECO:0000256" key="1">
    <source>
        <dbReference type="SAM" id="Phobius"/>
    </source>
</evidence>
<dbReference type="Pfam" id="PF04298">
    <property type="entry name" value="Zn_peptidase_2"/>
    <property type="match status" value="1"/>
</dbReference>
<keyword evidence="3" id="KW-1185">Reference proteome</keyword>
<evidence type="ECO:0000313" key="3">
    <source>
        <dbReference type="Proteomes" id="UP001652338"/>
    </source>
</evidence>
<dbReference type="RefSeq" id="WP_117447703.1">
    <property type="nucleotide sequence ID" value="NZ_JAOQKE010000004.1"/>
</dbReference>
<accession>A0ABT2SK56</accession>
<dbReference type="InterPro" id="IPR007395">
    <property type="entry name" value="Zn_peptidase_2"/>
</dbReference>
<reference evidence="2 3" key="1">
    <citation type="journal article" date="2021" name="ISME Commun">
        <title>Automated analysis of genomic sequences facilitates high-throughput and comprehensive description of bacteria.</title>
        <authorList>
            <person name="Hitch T.C.A."/>
        </authorList>
    </citation>
    <scope>NUCLEOTIDE SEQUENCE [LARGE SCALE GENOMIC DNA]</scope>
    <source>
        <strain evidence="2 3">Sanger_29</strain>
    </source>
</reference>
<comment type="caution">
    <text evidence="2">The sequence shown here is derived from an EMBL/GenBank/DDBJ whole genome shotgun (WGS) entry which is preliminary data.</text>
</comment>
<sequence length="241" mass="26181">MLLSYAGSYYGYGRMYYDPTMILALIGLVLTMIASSRVNATFAKYNKVRCMAGLTGAQAAEKVLHMAGIYDVRVEHVSGKLTDHYDPRDKVLRLSDSTYGSTSVAAVCVAAHECGHAMQDQKQYGPLVLRSTLVPAANLGSQLAWPVFFAGLIFSLRPLVTVGIVLFCLAVLFQLVTLPVEFNASSRALEILDQGGILGSQEMDGARKVLRAAAMTYVAALASSLLQLLRLILIARRNDRD</sequence>
<dbReference type="EMBL" id="JAOQKE010000004">
    <property type="protein sequence ID" value="MCU6724886.1"/>
    <property type="molecule type" value="Genomic_DNA"/>
</dbReference>
<proteinExistence type="predicted"/>
<keyword evidence="1" id="KW-1133">Transmembrane helix</keyword>
<keyword evidence="1" id="KW-0812">Transmembrane</keyword>
<dbReference type="Proteomes" id="UP001652338">
    <property type="component" value="Unassembled WGS sequence"/>
</dbReference>
<dbReference type="PANTHER" id="PTHR36434">
    <property type="entry name" value="MEMBRANE PROTEASE YUGP-RELATED"/>
    <property type="match status" value="1"/>
</dbReference>
<keyword evidence="1" id="KW-0472">Membrane</keyword>